<protein>
    <submittedName>
        <fullName evidence="2">Uncharacterized protein</fullName>
    </submittedName>
</protein>
<name>A0A812PTA5_9DINO</name>
<gene>
    <name evidence="2" type="ORF">SNEC2469_LOCUS9399</name>
</gene>
<dbReference type="EMBL" id="CAJNJA010015216">
    <property type="protein sequence ID" value="CAE7358142.1"/>
    <property type="molecule type" value="Genomic_DNA"/>
</dbReference>
<feature type="compositionally biased region" description="Acidic residues" evidence="1">
    <location>
        <begin position="57"/>
        <end position="71"/>
    </location>
</feature>
<dbReference type="OrthoDB" id="329548at2759"/>
<dbReference type="AlphaFoldDB" id="A0A812PTA5"/>
<evidence type="ECO:0000313" key="2">
    <source>
        <dbReference type="EMBL" id="CAE7358142.1"/>
    </source>
</evidence>
<proteinExistence type="predicted"/>
<accession>A0A812PTA5</accession>
<comment type="caution">
    <text evidence="2">The sequence shown here is derived from an EMBL/GenBank/DDBJ whole genome shotgun (WGS) entry which is preliminary data.</text>
</comment>
<sequence length="100" mass="11608">MRIEKCRTGWNADRARWLRVPEAEVTQEPSDFEEDGCLLEVIRSSRSHPNEGKDLSDMSEDEREQLEDCLDSTEKPYPQPKRPVTLTQAVKCAEELWEDA</sequence>
<reference evidence="2" key="1">
    <citation type="submission" date="2021-02" db="EMBL/GenBank/DDBJ databases">
        <authorList>
            <person name="Dougan E. K."/>
            <person name="Rhodes N."/>
            <person name="Thang M."/>
            <person name="Chan C."/>
        </authorList>
    </citation>
    <scope>NUCLEOTIDE SEQUENCE</scope>
</reference>
<evidence type="ECO:0000256" key="1">
    <source>
        <dbReference type="SAM" id="MobiDB-lite"/>
    </source>
</evidence>
<keyword evidence="3" id="KW-1185">Reference proteome</keyword>
<organism evidence="2 3">
    <name type="scientific">Symbiodinium necroappetens</name>
    <dbReference type="NCBI Taxonomy" id="1628268"/>
    <lineage>
        <taxon>Eukaryota</taxon>
        <taxon>Sar</taxon>
        <taxon>Alveolata</taxon>
        <taxon>Dinophyceae</taxon>
        <taxon>Suessiales</taxon>
        <taxon>Symbiodiniaceae</taxon>
        <taxon>Symbiodinium</taxon>
    </lineage>
</organism>
<evidence type="ECO:0000313" key="3">
    <source>
        <dbReference type="Proteomes" id="UP000601435"/>
    </source>
</evidence>
<dbReference type="Proteomes" id="UP000601435">
    <property type="component" value="Unassembled WGS sequence"/>
</dbReference>
<feature type="region of interest" description="Disordered" evidence="1">
    <location>
        <begin position="43"/>
        <end position="82"/>
    </location>
</feature>